<dbReference type="SUPFAM" id="SSF53223">
    <property type="entry name" value="Aminoacid dehydrogenase-like, N-terminal domain"/>
    <property type="match status" value="1"/>
</dbReference>
<dbReference type="FunFam" id="3.40.50.10860:FF:000003">
    <property type="entry name" value="Glutamate dehydrogenase"/>
    <property type="match status" value="1"/>
</dbReference>
<accession>X1VRK7</accession>
<dbReference type="EMBL" id="BARW01028368">
    <property type="protein sequence ID" value="GAJ12150.1"/>
    <property type="molecule type" value="Genomic_DNA"/>
</dbReference>
<sequence>MSSCFEARQLDEVARLIDLEPGIHAILREPMRELHVSIPVRMDNGETKVFKGFRVQHNDARGPFKGGIRFHPDETIDTIRALAFLMTSKAAVVDIPYGGGKGGVICNPSEMSRGELERLSRGYVDRIWKFIGPKEDIPAPDVQTNPQVMAWMMDEYSKLKGYYCPEVITGKPIVIGGSLGRIGATGFGVIVTVREALKHLGL</sequence>
<reference evidence="4" key="1">
    <citation type="journal article" date="2014" name="Front. Microbiol.">
        <title>High frequency of phylogenetically diverse reductive dehalogenase-homologous genes in deep subseafloor sedimentary metagenomes.</title>
        <authorList>
            <person name="Kawai M."/>
            <person name="Futagami T."/>
            <person name="Toyoda A."/>
            <person name="Takaki Y."/>
            <person name="Nishi S."/>
            <person name="Hori S."/>
            <person name="Arai W."/>
            <person name="Tsubouchi T."/>
            <person name="Morono Y."/>
            <person name="Uchiyama I."/>
            <person name="Ito T."/>
            <person name="Fujiyama A."/>
            <person name="Inagaki F."/>
            <person name="Takami H."/>
        </authorList>
    </citation>
    <scope>NUCLEOTIDE SEQUENCE</scope>
    <source>
        <strain evidence="4">Expedition CK06-06</strain>
    </source>
</reference>
<comment type="caution">
    <text evidence="4">The sequence shown here is derived from an EMBL/GenBank/DDBJ whole genome shotgun (WGS) entry which is preliminary data.</text>
</comment>
<dbReference type="PROSITE" id="PS00074">
    <property type="entry name" value="GLFV_DEHYDROGENASE"/>
    <property type="match status" value="1"/>
</dbReference>
<comment type="similarity">
    <text evidence="1">Belongs to the Glu/Leu/Phe/Val dehydrogenases family.</text>
</comment>
<name>X1VRK7_9ZZZZ</name>
<dbReference type="PANTHER" id="PTHR11606">
    <property type="entry name" value="GLUTAMATE DEHYDROGENASE"/>
    <property type="match status" value="1"/>
</dbReference>
<evidence type="ECO:0000313" key="4">
    <source>
        <dbReference type="EMBL" id="GAJ12150.1"/>
    </source>
</evidence>
<dbReference type="GO" id="GO:0006538">
    <property type="term" value="P:L-glutamate catabolic process"/>
    <property type="evidence" value="ECO:0007669"/>
    <property type="project" value="TreeGrafter"/>
</dbReference>
<dbReference type="GO" id="GO:0004352">
    <property type="term" value="F:glutamate dehydrogenase (NAD+) activity"/>
    <property type="evidence" value="ECO:0007669"/>
    <property type="project" value="TreeGrafter"/>
</dbReference>
<dbReference type="AlphaFoldDB" id="X1VRK7"/>
<dbReference type="PANTHER" id="PTHR11606:SF13">
    <property type="entry name" value="GLUTAMATE DEHYDROGENASE 1, MITOCHONDRIAL"/>
    <property type="match status" value="1"/>
</dbReference>
<dbReference type="PRINTS" id="PR00082">
    <property type="entry name" value="GLFDHDRGNASE"/>
</dbReference>
<evidence type="ECO:0000256" key="2">
    <source>
        <dbReference type="ARBA" id="ARBA00023002"/>
    </source>
</evidence>
<evidence type="ECO:0000256" key="1">
    <source>
        <dbReference type="ARBA" id="ARBA00006382"/>
    </source>
</evidence>
<gene>
    <name evidence="4" type="ORF">S12H4_45815</name>
</gene>
<dbReference type="Gene3D" id="3.40.50.10860">
    <property type="entry name" value="Leucine Dehydrogenase, chain A, domain 1"/>
    <property type="match status" value="1"/>
</dbReference>
<dbReference type="InterPro" id="IPR006097">
    <property type="entry name" value="Glu/Leu/Phe/Val/Trp_DH_dimer"/>
</dbReference>
<evidence type="ECO:0000259" key="3">
    <source>
        <dbReference type="Pfam" id="PF02812"/>
    </source>
</evidence>
<keyword evidence="2" id="KW-0560">Oxidoreductase</keyword>
<dbReference type="InterPro" id="IPR046346">
    <property type="entry name" value="Aminoacid_DH-like_N_sf"/>
</dbReference>
<organism evidence="4">
    <name type="scientific">marine sediment metagenome</name>
    <dbReference type="NCBI Taxonomy" id="412755"/>
    <lineage>
        <taxon>unclassified sequences</taxon>
        <taxon>metagenomes</taxon>
        <taxon>ecological metagenomes</taxon>
    </lineage>
</organism>
<dbReference type="InterPro" id="IPR006095">
    <property type="entry name" value="Glu/Leu/Phe/Val/Trp_DH"/>
</dbReference>
<feature type="non-terminal residue" evidence="4">
    <location>
        <position position="202"/>
    </location>
</feature>
<proteinExistence type="inferred from homology"/>
<feature type="domain" description="Glutamate/phenylalanine/leucine/valine/L-tryptophan dehydrogenase dimerisation" evidence="3">
    <location>
        <begin position="30"/>
        <end position="158"/>
    </location>
</feature>
<dbReference type="Pfam" id="PF02812">
    <property type="entry name" value="ELFV_dehydrog_N"/>
    <property type="match status" value="1"/>
</dbReference>
<dbReference type="Gene3D" id="3.40.50.720">
    <property type="entry name" value="NAD(P)-binding Rossmann-like Domain"/>
    <property type="match status" value="1"/>
</dbReference>
<protein>
    <recommendedName>
        <fullName evidence="3">Glutamate/phenylalanine/leucine/valine/L-tryptophan dehydrogenase dimerisation domain-containing protein</fullName>
    </recommendedName>
</protein>
<dbReference type="InterPro" id="IPR033524">
    <property type="entry name" value="Glu/Leu/Phe/Val_DH_AS"/>
</dbReference>